<dbReference type="InterPro" id="IPR028994">
    <property type="entry name" value="Integrin_alpha_N"/>
</dbReference>
<dbReference type="Pfam" id="PF13517">
    <property type="entry name" value="FG-GAP_3"/>
    <property type="match status" value="2"/>
</dbReference>
<reference evidence="2 3" key="1">
    <citation type="journal article" date="2015" name="Genome Biol. Evol.">
        <title>Comparative Genomics of a Bacterivorous Green Alga Reveals Evolutionary Causalities and Consequences of Phago-Mixotrophic Mode of Nutrition.</title>
        <authorList>
            <person name="Burns J.A."/>
            <person name="Paasch A."/>
            <person name="Narechania A."/>
            <person name="Kim E."/>
        </authorList>
    </citation>
    <scope>NUCLEOTIDE SEQUENCE [LARGE SCALE GENOMIC DNA]</scope>
    <source>
        <strain evidence="2 3">PLY_AMNH</strain>
    </source>
</reference>
<dbReference type="AlphaFoldDB" id="A0AAE0BC31"/>
<dbReference type="PANTHER" id="PTHR45460:SF2">
    <property type="entry name" value="ALPHA 1,3 GLUCANASE, GH71 FAMILY (EUROFUNG)"/>
    <property type="match status" value="1"/>
</dbReference>
<dbReference type="Proteomes" id="UP001190700">
    <property type="component" value="Unassembled WGS sequence"/>
</dbReference>
<organism evidence="2 3">
    <name type="scientific">Cymbomonas tetramitiformis</name>
    <dbReference type="NCBI Taxonomy" id="36881"/>
    <lineage>
        <taxon>Eukaryota</taxon>
        <taxon>Viridiplantae</taxon>
        <taxon>Chlorophyta</taxon>
        <taxon>Pyramimonadophyceae</taxon>
        <taxon>Pyramimonadales</taxon>
        <taxon>Pyramimonadaceae</taxon>
        <taxon>Cymbomonas</taxon>
    </lineage>
</organism>
<sequence>MKSFTYAIFGAVLAALVSYCFIFSTHECSALYKVFNGRSIEVLNFLACLAKTPGGPYKKFTQCRPPCASCDDLVPTEFEISNTTFLIRSTATADFDGDGQLDDIAHCQRKGLPVKALDPKKAPKGFVHSLILRFASIALGEVETANNLTVFVHLNQGQAGREWQTVPVHTSLSGPDCTVVKVADMDNDGDQDLVVTGHMTNDVWWYENLNGNGLGWKEHQVIDEESILCSPHGVDVYDFDNDGDADMIVTTTSTRLSQCNAVDDSLYANRVICMENVDGKGTKWKAAEIAIISESFAVSFGDFDLDGKMDVAYASRDGDKDVEGLLDKSGWIRNTGHPAYATWEVIPFQDPLSESHFILSLDFDKNGEMDVLLGSAYSIAMYTNHGQHFTKHMVWEGWPLQGVKDFCVGDIDMDGDIDIVAPSFFNDFVILFENVSPANATEFEFLPHVLSECEPGVGTCSIGDVDHDGKPEVVLGNYNYPGYLRYLKPQKTTSPGAPLVTQWKPAGLWKSMWT</sequence>
<dbReference type="InterPro" id="IPR013517">
    <property type="entry name" value="FG-GAP"/>
</dbReference>
<dbReference type="SUPFAM" id="SSF69318">
    <property type="entry name" value="Integrin alpha N-terminal domain"/>
    <property type="match status" value="1"/>
</dbReference>
<protein>
    <recommendedName>
        <fullName evidence="4">FG-GAP repeat protein</fullName>
    </recommendedName>
</protein>
<dbReference type="PANTHER" id="PTHR45460">
    <property type="entry name" value="SIMILAR TO CYSTEINE PROTEINASE"/>
    <property type="match status" value="1"/>
</dbReference>
<evidence type="ECO:0000256" key="1">
    <source>
        <dbReference type="ARBA" id="ARBA00022729"/>
    </source>
</evidence>
<name>A0AAE0BC31_9CHLO</name>
<keyword evidence="1" id="KW-0732">Signal</keyword>
<evidence type="ECO:0008006" key="4">
    <source>
        <dbReference type="Google" id="ProtNLM"/>
    </source>
</evidence>
<keyword evidence="3" id="KW-1185">Reference proteome</keyword>
<comment type="caution">
    <text evidence="2">The sequence shown here is derived from an EMBL/GenBank/DDBJ whole genome shotgun (WGS) entry which is preliminary data.</text>
</comment>
<dbReference type="Gene3D" id="2.130.10.130">
    <property type="entry name" value="Integrin alpha, N-terminal"/>
    <property type="match status" value="2"/>
</dbReference>
<evidence type="ECO:0000313" key="2">
    <source>
        <dbReference type="EMBL" id="KAK3233219.1"/>
    </source>
</evidence>
<dbReference type="EMBL" id="LGRX02035777">
    <property type="protein sequence ID" value="KAK3233219.1"/>
    <property type="molecule type" value="Genomic_DNA"/>
</dbReference>
<gene>
    <name evidence="2" type="ORF">CYMTET_56472</name>
</gene>
<proteinExistence type="predicted"/>
<evidence type="ECO:0000313" key="3">
    <source>
        <dbReference type="Proteomes" id="UP001190700"/>
    </source>
</evidence>
<accession>A0AAE0BC31</accession>